<sequence>AQSFGKGKSGQAHRGATFSEPLRRSDRVRLQEPPDEKQGVFARCAINGSGRIGMATNCMKCMVGSSGSPDLECRWGDQAGGGPASSAPPPGGRYSSLAGDEERLELASRGAVQEQQPRPQPDLHLCSSYGVAGHLPRTCQPSADSGKKNGDSKGPGGRGPSRQRWPGPPGGKYGSTVNLVTASNGSITSDSSSLESLGSPDCPKRFPESSRKQAGTLQREMNALFAEKLEEIRSKSPIFFTGKTGPSSPPPHRTL</sequence>
<organism evidence="2 3">
    <name type="scientific">Pogona vitticeps</name>
    <name type="common">central bearded dragon</name>
    <dbReference type="NCBI Taxonomy" id="103695"/>
    <lineage>
        <taxon>Eukaryota</taxon>
        <taxon>Metazoa</taxon>
        <taxon>Chordata</taxon>
        <taxon>Craniata</taxon>
        <taxon>Vertebrata</taxon>
        <taxon>Euteleostomi</taxon>
        <taxon>Lepidosauria</taxon>
        <taxon>Squamata</taxon>
        <taxon>Bifurcata</taxon>
        <taxon>Unidentata</taxon>
        <taxon>Episquamata</taxon>
        <taxon>Toxicofera</taxon>
        <taxon>Iguania</taxon>
        <taxon>Acrodonta</taxon>
        <taxon>Agamidae</taxon>
        <taxon>Amphibolurinae</taxon>
        <taxon>Pogona</taxon>
    </lineage>
</organism>
<evidence type="ECO:0000313" key="2">
    <source>
        <dbReference type="Proteomes" id="UP001652642"/>
    </source>
</evidence>
<dbReference type="RefSeq" id="XP_072833636.1">
    <property type="nucleotide sequence ID" value="XM_072977535.1"/>
</dbReference>
<feature type="compositionally biased region" description="Basic and acidic residues" evidence="1">
    <location>
        <begin position="21"/>
        <end position="38"/>
    </location>
</feature>
<proteinExistence type="predicted"/>
<protein>
    <submittedName>
        <fullName evidence="3">Uncharacterized protein</fullName>
    </submittedName>
</protein>
<keyword evidence="2" id="KW-1185">Reference proteome</keyword>
<feature type="compositionally biased region" description="Basic and acidic residues" evidence="1">
    <location>
        <begin position="202"/>
        <end position="211"/>
    </location>
</feature>
<feature type="region of interest" description="Disordered" evidence="1">
    <location>
        <begin position="69"/>
        <end position="216"/>
    </location>
</feature>
<name>A0ABM5EKF2_9SAUR</name>
<gene>
    <name evidence="3" type="primary">LOC140701621</name>
</gene>
<dbReference type="GeneID" id="140701621"/>
<evidence type="ECO:0000313" key="3">
    <source>
        <dbReference type="RefSeq" id="XP_072833636.1"/>
    </source>
</evidence>
<feature type="region of interest" description="Disordered" evidence="1">
    <location>
        <begin position="1"/>
        <end position="38"/>
    </location>
</feature>
<feature type="compositionally biased region" description="Low complexity" evidence="1">
    <location>
        <begin position="185"/>
        <end position="199"/>
    </location>
</feature>
<dbReference type="Proteomes" id="UP001652642">
    <property type="component" value="Chromosome 7"/>
</dbReference>
<accession>A0ABM5EKF2</accession>
<reference evidence="3" key="1">
    <citation type="submission" date="2025-08" db="UniProtKB">
        <authorList>
            <consortium name="RefSeq"/>
        </authorList>
    </citation>
    <scope>IDENTIFICATION</scope>
</reference>
<feature type="region of interest" description="Disordered" evidence="1">
    <location>
        <begin position="236"/>
        <end position="255"/>
    </location>
</feature>
<feature type="compositionally biased region" description="Polar residues" evidence="1">
    <location>
        <begin position="175"/>
        <end position="184"/>
    </location>
</feature>
<feature type="non-terminal residue" evidence="3">
    <location>
        <position position="1"/>
    </location>
</feature>
<evidence type="ECO:0000256" key="1">
    <source>
        <dbReference type="SAM" id="MobiDB-lite"/>
    </source>
</evidence>